<gene>
    <name evidence="1" type="ORF">LTRI10_LOCUS10225</name>
</gene>
<reference evidence="1 2" key="1">
    <citation type="submission" date="2024-04" db="EMBL/GenBank/DDBJ databases">
        <authorList>
            <person name="Fracassetti M."/>
        </authorList>
    </citation>
    <scope>NUCLEOTIDE SEQUENCE [LARGE SCALE GENOMIC DNA]</scope>
</reference>
<dbReference type="EMBL" id="CAXIPQ010000005">
    <property type="protein sequence ID" value="CAL1351963.1"/>
    <property type="molecule type" value="Genomic_DNA"/>
</dbReference>
<keyword evidence="2" id="KW-1185">Reference proteome</keyword>
<proteinExistence type="predicted"/>
<comment type="caution">
    <text evidence="1">The sequence shown here is derived from an EMBL/GenBank/DDBJ whole genome shotgun (WGS) entry which is preliminary data.</text>
</comment>
<dbReference type="AlphaFoldDB" id="A0AAV2C5Z1"/>
<dbReference type="Proteomes" id="UP001497516">
    <property type="component" value="Unassembled WGS sequence"/>
</dbReference>
<accession>A0AAV2C5Z1</accession>
<protein>
    <submittedName>
        <fullName evidence="1">Uncharacterized protein</fullName>
    </submittedName>
</protein>
<name>A0AAV2C5Z1_9ROSI</name>
<evidence type="ECO:0000313" key="1">
    <source>
        <dbReference type="EMBL" id="CAL1351963.1"/>
    </source>
</evidence>
<organism evidence="1 2">
    <name type="scientific">Linum trigynum</name>
    <dbReference type="NCBI Taxonomy" id="586398"/>
    <lineage>
        <taxon>Eukaryota</taxon>
        <taxon>Viridiplantae</taxon>
        <taxon>Streptophyta</taxon>
        <taxon>Embryophyta</taxon>
        <taxon>Tracheophyta</taxon>
        <taxon>Spermatophyta</taxon>
        <taxon>Magnoliopsida</taxon>
        <taxon>eudicotyledons</taxon>
        <taxon>Gunneridae</taxon>
        <taxon>Pentapetalae</taxon>
        <taxon>rosids</taxon>
        <taxon>fabids</taxon>
        <taxon>Malpighiales</taxon>
        <taxon>Linaceae</taxon>
        <taxon>Linum</taxon>
    </lineage>
</organism>
<sequence length="81" mass="9117">MKREERRQIDNPCFRDEFCITSSELCFISLFSLLLVSIKRDWRSPLSLILVSVQGVLVEASAGDGAIVTAGQNPRHPTEMH</sequence>
<evidence type="ECO:0000313" key="2">
    <source>
        <dbReference type="Proteomes" id="UP001497516"/>
    </source>
</evidence>